<evidence type="ECO:0000313" key="2">
    <source>
        <dbReference type="EMBL" id="KKK99763.1"/>
    </source>
</evidence>
<reference evidence="2" key="1">
    <citation type="journal article" date="2015" name="Nature">
        <title>Complex archaea that bridge the gap between prokaryotes and eukaryotes.</title>
        <authorList>
            <person name="Spang A."/>
            <person name="Saw J.H."/>
            <person name="Jorgensen S.L."/>
            <person name="Zaremba-Niedzwiedzka K."/>
            <person name="Martijn J."/>
            <person name="Lind A.E."/>
            <person name="van Eijk R."/>
            <person name="Schleper C."/>
            <person name="Guy L."/>
            <person name="Ettema T.J."/>
        </authorList>
    </citation>
    <scope>NUCLEOTIDE SEQUENCE</scope>
</reference>
<feature type="non-terminal residue" evidence="2">
    <location>
        <position position="189"/>
    </location>
</feature>
<sequence length="189" mass="19610">MNTVAADDKVWVKSDGDYTETFAIDTVGTEGNPIVFKGYDSSIGDGGKVTVDATGLTDGLTDTVSGNLFYVFKNFKFTNALSNGVNLDGDRAIFKNCEFNTNGLGGAAAGAVVGHGTMFEACIFSGNTGDGIQADNQPVVLGCRFLSNTGDGVQANNGGAIIDCVFYNCGSRAINFGGGANDWIYVVYG</sequence>
<feature type="domain" description="Right handed beta helix" evidence="1">
    <location>
        <begin position="71"/>
        <end position="180"/>
    </location>
</feature>
<accession>A0A0F9A0U0</accession>
<name>A0A0F9A0U0_9ZZZZ</name>
<protein>
    <recommendedName>
        <fullName evidence="1">Right handed beta helix domain-containing protein</fullName>
    </recommendedName>
</protein>
<organism evidence="2">
    <name type="scientific">marine sediment metagenome</name>
    <dbReference type="NCBI Taxonomy" id="412755"/>
    <lineage>
        <taxon>unclassified sequences</taxon>
        <taxon>metagenomes</taxon>
        <taxon>ecological metagenomes</taxon>
    </lineage>
</organism>
<evidence type="ECO:0000259" key="1">
    <source>
        <dbReference type="Pfam" id="PF13229"/>
    </source>
</evidence>
<comment type="caution">
    <text evidence="2">The sequence shown here is derived from an EMBL/GenBank/DDBJ whole genome shotgun (WGS) entry which is preliminary data.</text>
</comment>
<proteinExistence type="predicted"/>
<dbReference type="InterPro" id="IPR012334">
    <property type="entry name" value="Pectin_lyas_fold"/>
</dbReference>
<dbReference type="AlphaFoldDB" id="A0A0F9A0U0"/>
<dbReference type="Gene3D" id="2.160.20.10">
    <property type="entry name" value="Single-stranded right-handed beta-helix, Pectin lyase-like"/>
    <property type="match status" value="1"/>
</dbReference>
<dbReference type="InterPro" id="IPR011050">
    <property type="entry name" value="Pectin_lyase_fold/virulence"/>
</dbReference>
<dbReference type="InterPro" id="IPR039448">
    <property type="entry name" value="Beta_helix"/>
</dbReference>
<dbReference type="Pfam" id="PF13229">
    <property type="entry name" value="Beta_helix"/>
    <property type="match status" value="1"/>
</dbReference>
<gene>
    <name evidence="2" type="ORF">LCGC14_2629500</name>
</gene>
<dbReference type="SUPFAM" id="SSF51126">
    <property type="entry name" value="Pectin lyase-like"/>
    <property type="match status" value="1"/>
</dbReference>
<dbReference type="EMBL" id="LAZR01045065">
    <property type="protein sequence ID" value="KKK99763.1"/>
    <property type="molecule type" value="Genomic_DNA"/>
</dbReference>